<dbReference type="eggNOG" id="ENOG502SVGM">
    <property type="taxonomic scope" value="Eukaryota"/>
</dbReference>
<feature type="domain" description="F-box" evidence="1">
    <location>
        <begin position="23"/>
        <end position="71"/>
    </location>
</feature>
<dbReference type="EnsemblPlants" id="KQL09891">
    <property type="protein sequence ID" value="KQL09891"/>
    <property type="gene ID" value="SETIT_008001mg"/>
</dbReference>
<dbReference type="EMBL" id="CM003531">
    <property type="protein sequence ID" value="RCV20800.1"/>
    <property type="molecule type" value="Genomic_DNA"/>
</dbReference>
<dbReference type="InterPro" id="IPR055357">
    <property type="entry name" value="LRR_At1g61320_AtMIF1"/>
</dbReference>
<keyword evidence="4" id="KW-1185">Reference proteome</keyword>
<dbReference type="PANTHER" id="PTHR34145:SF57">
    <property type="entry name" value="F-BOX DOMAIN-CONTAINING PROTEIN"/>
    <property type="match status" value="1"/>
</dbReference>
<dbReference type="HOGENOM" id="CLU_010721_3_2_1"/>
<dbReference type="InterPro" id="IPR036047">
    <property type="entry name" value="F-box-like_dom_sf"/>
</dbReference>
<dbReference type="SUPFAM" id="SSF81383">
    <property type="entry name" value="F-box domain"/>
    <property type="match status" value="1"/>
</dbReference>
<dbReference type="Pfam" id="PF23622">
    <property type="entry name" value="LRR_At1g61320_AtMIF1"/>
    <property type="match status" value="1"/>
</dbReference>
<proteinExistence type="predicted"/>
<sequence>MHKQYTNAEPLPWEANLQRRKLEFQHLDLPEDMLCKILSQLPLKEVIRTSDLSSKWRYVRTINPKLRFDGMTMCSHRSIYGSKQCTQEFIQSVNAALQQHNGMFVEDFELKFGLHSELVIHLDDWVRFVTASQTKNLAFDLVPAEFRGRHDRKFDLHLVRATTKDLNVLSSCSSLEWLSMVRCHLDDELKVDLPLPRLKYLCVADSMITGIKVNAMNIETFVYKGWRYPIETRSLDLKDAHLHFFDWISIEDTLTILPTVLSHMPTMLENASKFSQLKYLVLELTVSDKDAGNILSLASYLRAAPLVEKFELHVTLLIILFLPQLLQFNVVIYPHLDLEPLRSFPQCPRIYLKDLYISGFVACTGQLEFLLHTVENAPGLEILTLDPAPKFDKNVGTEHGQRTDLFSQDVREISIRYLSGRISPTAKLCIL</sequence>
<reference evidence="2 4" key="1">
    <citation type="journal article" date="2012" name="Nat. Biotechnol.">
        <title>Reference genome sequence of the model plant Setaria.</title>
        <authorList>
            <person name="Bennetzen J.L."/>
            <person name="Schmutz J."/>
            <person name="Wang H."/>
            <person name="Percifield R."/>
            <person name="Hawkins J."/>
            <person name="Pontaroli A.C."/>
            <person name="Estep M."/>
            <person name="Feng L."/>
            <person name="Vaughn J.N."/>
            <person name="Grimwood J."/>
            <person name="Jenkins J."/>
            <person name="Barry K."/>
            <person name="Lindquist E."/>
            <person name="Hellsten U."/>
            <person name="Deshpande S."/>
            <person name="Wang X."/>
            <person name="Wu X."/>
            <person name="Mitros T."/>
            <person name="Triplett J."/>
            <person name="Yang X."/>
            <person name="Ye C.Y."/>
            <person name="Mauro-Herrera M."/>
            <person name="Wang L."/>
            <person name="Li P."/>
            <person name="Sharma M."/>
            <person name="Sharma R."/>
            <person name="Ronald P.C."/>
            <person name="Panaud O."/>
            <person name="Kellogg E.A."/>
            <person name="Brutnell T.P."/>
            <person name="Doust A.N."/>
            <person name="Tuskan G.A."/>
            <person name="Rokhsar D."/>
            <person name="Devos K.M."/>
        </authorList>
    </citation>
    <scope>NUCLEOTIDE SEQUENCE [LARGE SCALE GENOMIC DNA]</scope>
    <source>
        <strain evidence="4">cv. Yugu1</strain>
        <strain evidence="2">Yugu1</strain>
    </source>
</reference>
<accession>K3Y1D6</accession>
<evidence type="ECO:0000259" key="1">
    <source>
        <dbReference type="PROSITE" id="PS50181"/>
    </source>
</evidence>
<dbReference type="InterPro" id="IPR001810">
    <property type="entry name" value="F-box_dom"/>
</dbReference>
<dbReference type="Pfam" id="PF00646">
    <property type="entry name" value="F-box"/>
    <property type="match status" value="1"/>
</dbReference>
<protein>
    <recommendedName>
        <fullName evidence="1">F-box domain-containing protein</fullName>
    </recommendedName>
</protein>
<evidence type="ECO:0000313" key="2">
    <source>
        <dbReference type="EMBL" id="RCV20800.1"/>
    </source>
</evidence>
<dbReference type="EMBL" id="AGNK02002290">
    <property type="status" value="NOT_ANNOTATED_CDS"/>
    <property type="molecule type" value="Genomic_DNA"/>
</dbReference>
<reference evidence="2" key="2">
    <citation type="submission" date="2015-07" db="EMBL/GenBank/DDBJ databases">
        <authorList>
            <person name="Noorani M."/>
        </authorList>
    </citation>
    <scope>NUCLEOTIDE SEQUENCE</scope>
    <source>
        <strain evidence="2">Yugu1</strain>
    </source>
</reference>
<dbReference type="PANTHER" id="PTHR34145">
    <property type="entry name" value="OS02G0105600 PROTEIN"/>
    <property type="match status" value="1"/>
</dbReference>
<reference evidence="3" key="3">
    <citation type="submission" date="2018-08" db="UniProtKB">
        <authorList>
            <consortium name="EnsemblPlants"/>
        </authorList>
    </citation>
    <scope>IDENTIFICATION</scope>
    <source>
        <strain evidence="3">Yugu1</strain>
    </source>
</reference>
<dbReference type="InterPro" id="IPR053772">
    <property type="entry name" value="At1g61320/At1g61330-like"/>
</dbReference>
<dbReference type="OMA" id="FDWISIE"/>
<dbReference type="PROSITE" id="PS50181">
    <property type="entry name" value="FBOX"/>
    <property type="match status" value="1"/>
</dbReference>
<dbReference type="OrthoDB" id="594804at2759"/>
<evidence type="ECO:0000313" key="3">
    <source>
        <dbReference type="EnsemblPlants" id="KQL09891"/>
    </source>
</evidence>
<organism evidence="3 4">
    <name type="scientific">Setaria italica</name>
    <name type="common">Foxtail millet</name>
    <name type="synonym">Panicum italicum</name>
    <dbReference type="NCBI Taxonomy" id="4555"/>
    <lineage>
        <taxon>Eukaryota</taxon>
        <taxon>Viridiplantae</taxon>
        <taxon>Streptophyta</taxon>
        <taxon>Embryophyta</taxon>
        <taxon>Tracheophyta</taxon>
        <taxon>Spermatophyta</taxon>
        <taxon>Magnoliopsida</taxon>
        <taxon>Liliopsida</taxon>
        <taxon>Poales</taxon>
        <taxon>Poaceae</taxon>
        <taxon>PACMAD clade</taxon>
        <taxon>Panicoideae</taxon>
        <taxon>Panicodae</taxon>
        <taxon>Paniceae</taxon>
        <taxon>Cenchrinae</taxon>
        <taxon>Setaria</taxon>
    </lineage>
</organism>
<dbReference type="Proteomes" id="UP000004995">
    <property type="component" value="Unassembled WGS sequence"/>
</dbReference>
<dbReference type="AlphaFoldDB" id="K3Y1D6"/>
<evidence type="ECO:0000313" key="4">
    <source>
        <dbReference type="Proteomes" id="UP000004995"/>
    </source>
</evidence>
<name>K3Y1D6_SETIT</name>
<dbReference type="Gramene" id="KQL09891">
    <property type="protein sequence ID" value="KQL09891"/>
    <property type="gene ID" value="SETIT_008001mg"/>
</dbReference>
<dbReference type="Gene3D" id="1.20.1280.50">
    <property type="match status" value="1"/>
</dbReference>
<gene>
    <name evidence="2" type="ORF">SETIT_4G087100v2</name>
</gene>
<dbReference type="SUPFAM" id="SSF52047">
    <property type="entry name" value="RNI-like"/>
    <property type="match status" value="1"/>
</dbReference>